<dbReference type="RefSeq" id="WP_073444566.1">
    <property type="nucleotide sequence ID" value="NZ_FRBK01000006.1"/>
</dbReference>
<dbReference type="AlphaFoldDB" id="A0A9X8MT26"/>
<gene>
    <name evidence="1" type="ORF">SAMN05216268_10618</name>
</gene>
<evidence type="ECO:0000313" key="2">
    <source>
        <dbReference type="Proteomes" id="UP000184388"/>
    </source>
</evidence>
<dbReference type="Proteomes" id="UP000184388">
    <property type="component" value="Unassembled WGS sequence"/>
</dbReference>
<dbReference type="EMBL" id="FRBK01000006">
    <property type="protein sequence ID" value="SHL73545.1"/>
    <property type="molecule type" value="Genomic_DNA"/>
</dbReference>
<organism evidence="1 2">
    <name type="scientific">Streptomyces yunnanensis</name>
    <dbReference type="NCBI Taxonomy" id="156453"/>
    <lineage>
        <taxon>Bacteria</taxon>
        <taxon>Bacillati</taxon>
        <taxon>Actinomycetota</taxon>
        <taxon>Actinomycetes</taxon>
        <taxon>Kitasatosporales</taxon>
        <taxon>Streptomycetaceae</taxon>
        <taxon>Streptomyces</taxon>
    </lineage>
</organism>
<evidence type="ECO:0000313" key="1">
    <source>
        <dbReference type="EMBL" id="SHL73545.1"/>
    </source>
</evidence>
<sequence length="123" mass="13586">MTRRLTPAERLAATDKNTTLDSIVARTGDWDRFLVEQAIWHFGLACDEWSANDLRDILPELSHGYLGAAINSLRTAGLIEHTGDMVPSTSGPTHGHRLSVWRLSIKGLVIAETRRSRPKQAAA</sequence>
<accession>A0A9X8MT26</accession>
<name>A0A9X8MT26_9ACTN</name>
<proteinExistence type="predicted"/>
<comment type="caution">
    <text evidence="1">The sequence shown here is derived from an EMBL/GenBank/DDBJ whole genome shotgun (WGS) entry which is preliminary data.</text>
</comment>
<reference evidence="2" key="1">
    <citation type="submission" date="2016-11" db="EMBL/GenBank/DDBJ databases">
        <authorList>
            <person name="Jaros S."/>
            <person name="Januszkiewicz K."/>
            <person name="Wedrychowicz H."/>
        </authorList>
    </citation>
    <scope>NUCLEOTIDE SEQUENCE [LARGE SCALE GENOMIC DNA]</scope>
    <source>
        <strain evidence="2">CGMCC 4.3555</strain>
    </source>
</reference>
<protein>
    <submittedName>
        <fullName evidence="1">Uncharacterized protein</fullName>
    </submittedName>
</protein>